<dbReference type="InterPro" id="IPR016250">
    <property type="entry name" value="Tyr-prot_kinase_Fes/Fps"/>
</dbReference>
<dbReference type="InterPro" id="IPR020635">
    <property type="entry name" value="Tyr_kinase_cat_dom"/>
</dbReference>
<dbReference type="PROSITE" id="PS50001">
    <property type="entry name" value="SH2"/>
    <property type="match status" value="1"/>
</dbReference>
<dbReference type="SUPFAM" id="SSF56112">
    <property type="entry name" value="Protein kinase-like (PK-like)"/>
    <property type="match status" value="1"/>
</dbReference>
<dbReference type="EC" id="2.7.10.2" evidence="10"/>
<dbReference type="SMART" id="SM00055">
    <property type="entry name" value="FCH"/>
    <property type="match status" value="1"/>
</dbReference>
<keyword evidence="1" id="KW-0597">Phosphoprotein</keyword>
<comment type="subcellular location">
    <subcellularLocation>
        <location evidence="10">Cytoplasm</location>
        <location evidence="10">Cytoskeleton</location>
    </subcellularLocation>
</comment>
<dbReference type="PROSITE" id="PS00109">
    <property type="entry name" value="PROTEIN_KINASE_TYR"/>
    <property type="match status" value="1"/>
</dbReference>
<keyword evidence="10" id="KW-0963">Cytoplasm</keyword>
<keyword evidence="3" id="KW-0519">Myristate</keyword>
<dbReference type="GO" id="GO:0005524">
    <property type="term" value="F:ATP binding"/>
    <property type="evidence" value="ECO:0007669"/>
    <property type="project" value="UniProtKB-UniRule"/>
</dbReference>
<organism evidence="21 22">
    <name type="scientific">Cyclopterus lumpus</name>
    <name type="common">Lumpsucker</name>
    <dbReference type="NCBI Taxonomy" id="8103"/>
    <lineage>
        <taxon>Eukaryota</taxon>
        <taxon>Metazoa</taxon>
        <taxon>Chordata</taxon>
        <taxon>Craniata</taxon>
        <taxon>Vertebrata</taxon>
        <taxon>Euteleostomi</taxon>
        <taxon>Actinopterygii</taxon>
        <taxon>Neopterygii</taxon>
        <taxon>Teleostei</taxon>
        <taxon>Neoteleostei</taxon>
        <taxon>Acanthomorphata</taxon>
        <taxon>Eupercaria</taxon>
        <taxon>Perciformes</taxon>
        <taxon>Cottioidei</taxon>
        <taxon>Cottales</taxon>
        <taxon>Cyclopteridae</taxon>
        <taxon>Cyclopterus</taxon>
    </lineage>
</organism>
<dbReference type="InterPro" id="IPR017441">
    <property type="entry name" value="Protein_kinase_ATP_BS"/>
</dbReference>
<dbReference type="PROSITE" id="PS51741">
    <property type="entry name" value="F_BAR"/>
    <property type="match status" value="1"/>
</dbReference>
<dbReference type="Gene3D" id="1.20.1270.60">
    <property type="entry name" value="Arfaptin homology (AH) domain/BAR domain"/>
    <property type="match status" value="1"/>
</dbReference>
<dbReference type="RefSeq" id="XP_034402384.1">
    <property type="nucleotide sequence ID" value="XM_034546493.1"/>
</dbReference>
<keyword evidence="6 10" id="KW-0067">ATP-binding</keyword>
<dbReference type="FunFam" id="1.20.1270.60:FF:000029">
    <property type="entry name" value="Tyrosine-protein kinase"/>
    <property type="match status" value="1"/>
</dbReference>
<evidence type="ECO:0000256" key="12">
    <source>
        <dbReference type="PIRSR" id="PIRSR000632-2"/>
    </source>
</evidence>
<dbReference type="FunFam" id="3.30.505.10:FF:000020">
    <property type="entry name" value="Tyrosine-protein kinase"/>
    <property type="match status" value="1"/>
</dbReference>
<dbReference type="Pfam" id="PF07714">
    <property type="entry name" value="PK_Tyr_Ser-Thr"/>
    <property type="match status" value="1"/>
</dbReference>
<reference evidence="21" key="1">
    <citation type="submission" date="2025-08" db="UniProtKB">
        <authorList>
            <consortium name="Ensembl"/>
        </authorList>
    </citation>
    <scope>IDENTIFICATION</scope>
</reference>
<feature type="region of interest" description="Disordered" evidence="17">
    <location>
        <begin position="388"/>
        <end position="422"/>
    </location>
</feature>
<keyword evidence="22" id="KW-1185">Reference proteome</keyword>
<evidence type="ECO:0000256" key="10">
    <source>
        <dbReference type="PIRNR" id="PIRNR000632"/>
    </source>
</evidence>
<evidence type="ECO:0000256" key="3">
    <source>
        <dbReference type="ARBA" id="ARBA00022707"/>
    </source>
</evidence>
<evidence type="ECO:0000313" key="22">
    <source>
        <dbReference type="Proteomes" id="UP000694565"/>
    </source>
</evidence>
<name>A0A8C2ZC00_CYCLU</name>
<dbReference type="Gene3D" id="3.30.200.20">
    <property type="entry name" value="Phosphorylase Kinase, domain 1"/>
    <property type="match status" value="1"/>
</dbReference>
<feature type="compositionally biased region" description="Pro residues" evidence="17">
    <location>
        <begin position="392"/>
        <end position="402"/>
    </location>
</feature>
<dbReference type="Ensembl" id="ENSCLMT00005026244.1">
    <property type="protein sequence ID" value="ENSCLMP00005025110.1"/>
    <property type="gene ID" value="ENSCLMG00005011862.1"/>
</dbReference>
<proteinExistence type="inferred from homology"/>
<keyword evidence="4 10" id="KW-0547">Nucleotide-binding</keyword>
<dbReference type="InterPro" id="IPR000980">
    <property type="entry name" value="SH2"/>
</dbReference>
<feature type="domain" description="SH2" evidence="18">
    <location>
        <begin position="465"/>
        <end position="555"/>
    </location>
</feature>
<evidence type="ECO:0000256" key="15">
    <source>
        <dbReference type="PROSITE-ProRule" id="PRU10141"/>
    </source>
</evidence>
<keyword evidence="2 10" id="KW-0808">Transferase</keyword>
<feature type="domain" description="F-BAR" evidence="20">
    <location>
        <begin position="1"/>
        <end position="257"/>
    </location>
</feature>
<reference evidence="21" key="2">
    <citation type="submission" date="2025-09" db="UniProtKB">
        <authorList>
            <consortium name="Ensembl"/>
        </authorList>
    </citation>
    <scope>IDENTIFICATION</scope>
</reference>
<evidence type="ECO:0000256" key="2">
    <source>
        <dbReference type="ARBA" id="ARBA00022679"/>
    </source>
</evidence>
<dbReference type="PANTHER" id="PTHR24418">
    <property type="entry name" value="TYROSINE-PROTEIN KINASE"/>
    <property type="match status" value="1"/>
</dbReference>
<feature type="binding site" evidence="12 15">
    <location>
        <position position="597"/>
    </location>
    <ligand>
        <name>ATP</name>
        <dbReference type="ChEBI" id="CHEBI:30616"/>
    </ligand>
</feature>
<comment type="catalytic activity">
    <reaction evidence="9 10">
        <text>L-tyrosyl-[protein] + ATP = O-phospho-L-tyrosyl-[protein] + ADP + H(+)</text>
        <dbReference type="Rhea" id="RHEA:10596"/>
        <dbReference type="Rhea" id="RHEA-COMP:10136"/>
        <dbReference type="Rhea" id="RHEA-COMP:20101"/>
        <dbReference type="ChEBI" id="CHEBI:15378"/>
        <dbReference type="ChEBI" id="CHEBI:30616"/>
        <dbReference type="ChEBI" id="CHEBI:46858"/>
        <dbReference type="ChEBI" id="CHEBI:61978"/>
        <dbReference type="ChEBI" id="CHEBI:456216"/>
        <dbReference type="EC" id="2.7.10.2"/>
    </reaction>
</comment>
<dbReference type="PIRSF" id="PIRSF000632">
    <property type="entry name" value="TyrPK_fps"/>
    <property type="match status" value="1"/>
</dbReference>
<dbReference type="Proteomes" id="UP000694565">
    <property type="component" value="Unplaced"/>
</dbReference>
<feature type="active site" description="Proton acceptor" evidence="11">
    <location>
        <position position="690"/>
    </location>
</feature>
<feature type="coiled-coil region" evidence="16">
    <location>
        <begin position="105"/>
        <end position="182"/>
    </location>
</feature>
<evidence type="ECO:0000256" key="17">
    <source>
        <dbReference type="SAM" id="MobiDB-lite"/>
    </source>
</evidence>
<evidence type="ECO:0000256" key="11">
    <source>
        <dbReference type="PIRSR" id="PIRSR000632-1"/>
    </source>
</evidence>
<evidence type="ECO:0000256" key="8">
    <source>
        <dbReference type="ARBA" id="ARBA00023137"/>
    </source>
</evidence>
<dbReference type="AlphaFoldDB" id="A0A8C2ZC00"/>
<evidence type="ECO:0000259" key="18">
    <source>
        <dbReference type="PROSITE" id="PS50001"/>
    </source>
</evidence>
<dbReference type="FunFam" id="1.10.510.10:FF:000622">
    <property type="entry name" value="Tyrosine-protein kinase"/>
    <property type="match status" value="1"/>
</dbReference>
<evidence type="ECO:0000259" key="20">
    <source>
        <dbReference type="PROSITE" id="PS51741"/>
    </source>
</evidence>
<dbReference type="InterPro" id="IPR035849">
    <property type="entry name" value="Fes/Fps/Fer_SH2"/>
</dbReference>
<evidence type="ECO:0000256" key="1">
    <source>
        <dbReference type="ARBA" id="ARBA00022553"/>
    </source>
</evidence>
<dbReference type="Pfam" id="PF00611">
    <property type="entry name" value="FCH"/>
    <property type="match status" value="1"/>
</dbReference>
<feature type="domain" description="Protein kinase" evidence="19">
    <location>
        <begin position="568"/>
        <end position="823"/>
    </location>
</feature>
<dbReference type="InterPro" id="IPR001060">
    <property type="entry name" value="FCH_dom"/>
</dbReference>
<keyword evidence="3" id="KW-0449">Lipoprotein</keyword>
<gene>
    <name evidence="21" type="primary">fer</name>
</gene>
<dbReference type="PRINTS" id="PR00109">
    <property type="entry name" value="TYRKINASE"/>
</dbReference>
<dbReference type="OrthoDB" id="546826at2759"/>
<dbReference type="SUPFAM" id="SSF55550">
    <property type="entry name" value="SH2 domain"/>
    <property type="match status" value="1"/>
</dbReference>
<evidence type="ECO:0000256" key="16">
    <source>
        <dbReference type="SAM" id="Coils"/>
    </source>
</evidence>
<dbReference type="PROSITE" id="PS50011">
    <property type="entry name" value="PROTEIN_KINASE_DOM"/>
    <property type="match status" value="1"/>
</dbReference>
<dbReference type="PROSITE" id="PS00107">
    <property type="entry name" value="PROTEIN_KINASE_ATP"/>
    <property type="match status" value="1"/>
</dbReference>
<dbReference type="InterPro" id="IPR050198">
    <property type="entry name" value="Non-receptor_tyrosine_kinases"/>
</dbReference>
<dbReference type="FunFam" id="3.30.200.20:FF:000089">
    <property type="entry name" value="Tyrosine-protein kinase"/>
    <property type="match status" value="1"/>
</dbReference>
<evidence type="ECO:0000256" key="4">
    <source>
        <dbReference type="ARBA" id="ARBA00022741"/>
    </source>
</evidence>
<dbReference type="GeneTree" id="ENSGT00940000154997"/>
<dbReference type="Gene3D" id="1.10.510.10">
    <property type="entry name" value="Transferase(Phosphotransferase) domain 1"/>
    <property type="match status" value="1"/>
</dbReference>
<dbReference type="GO" id="GO:0004715">
    <property type="term" value="F:non-membrane spanning protein tyrosine kinase activity"/>
    <property type="evidence" value="ECO:0007669"/>
    <property type="project" value="UniProtKB-EC"/>
</dbReference>
<dbReference type="InterPro" id="IPR008266">
    <property type="entry name" value="Tyr_kinase_AS"/>
</dbReference>
<keyword evidence="8 10" id="KW-0829">Tyrosine-protein kinase</keyword>
<dbReference type="InterPro" id="IPR031160">
    <property type="entry name" value="F_BAR_dom"/>
</dbReference>
<keyword evidence="13" id="KW-0727">SH2 domain</keyword>
<accession>A0A8C2ZC00</accession>
<evidence type="ECO:0000256" key="7">
    <source>
        <dbReference type="ARBA" id="ARBA00023054"/>
    </source>
</evidence>
<dbReference type="InterPro" id="IPR000719">
    <property type="entry name" value="Prot_kinase_dom"/>
</dbReference>
<dbReference type="Pfam" id="PF00017">
    <property type="entry name" value="SH2"/>
    <property type="match status" value="1"/>
</dbReference>
<dbReference type="InterPro" id="IPR027267">
    <property type="entry name" value="AH/BAR_dom_sf"/>
</dbReference>
<dbReference type="SMART" id="SM00252">
    <property type="entry name" value="SH2"/>
    <property type="match status" value="1"/>
</dbReference>
<dbReference type="InterPro" id="IPR001245">
    <property type="entry name" value="Ser-Thr/Tyr_kinase_cat_dom"/>
</dbReference>
<keyword evidence="7 14" id="KW-0175">Coiled coil</keyword>
<dbReference type="CDD" id="cd10361">
    <property type="entry name" value="SH2_Fps_family"/>
    <property type="match status" value="1"/>
</dbReference>
<dbReference type="Gene3D" id="1.10.287.160">
    <property type="entry name" value="HR1 repeat"/>
    <property type="match status" value="1"/>
</dbReference>
<evidence type="ECO:0000256" key="13">
    <source>
        <dbReference type="PROSITE-ProRule" id="PRU00191"/>
    </source>
</evidence>
<dbReference type="GO" id="GO:0005856">
    <property type="term" value="C:cytoskeleton"/>
    <property type="evidence" value="ECO:0007669"/>
    <property type="project" value="UniProtKB-SubCell"/>
</dbReference>
<protein>
    <recommendedName>
        <fullName evidence="10">Tyrosine-protein kinase</fullName>
        <ecNumber evidence="10">2.7.10.2</ecNumber>
    </recommendedName>
</protein>
<evidence type="ECO:0000259" key="19">
    <source>
        <dbReference type="PROSITE" id="PS50011"/>
    </source>
</evidence>
<evidence type="ECO:0000256" key="5">
    <source>
        <dbReference type="ARBA" id="ARBA00022777"/>
    </source>
</evidence>
<sequence length="826" mass="93753">MGFGRDLRNSHEGLLKLQDWELKLLETVKRFLTLRVKSDKEYSALLLSMTQQTEKQEAADYVSTVSKSWSQVIRQTEALGRVMRSHADDLNSGPLHRLATLIRDKQQVKKSYQSLHQQLESHNHKVTRTDLDKLKATYRQLSRDANNARDKYREALTKGRETERARERYDKATAKLHNLHNQYVLAVCGARTQQDEHRRRAGPALLDALQRMQEDMTLALKSILEEYCEISSLLTEEIVKVHQEISAAVEQIDPLAEYQHFIDAYRSPETQEASVEFDASLSDETDNLPANEILWNTLTADSLQVMLASASEELSLTQQNLRTKEALADDLDTKIQTSQQSAERKSDCVLLLSQKLSVLELHHAVQSLRGSEARLASQKALLDAKMAAAAASPPPVPPPPTLPYEDDARSVGSTDKTKERSSRFDTLRYSLAGMIRSPKAMLGSSSSQFFDVIPLSERPLADQEWYHGAIPRTEAQELLRQQGDFLVRESHGKPGEYVLSVFSAEQRRHFIIQYADSQYRFEGTGFSTIPQLIEHHFTSKQLITKKSGVVLLNPVVKDKKWILNHEDVVLGELLGKGNFGEVFIGTLQRDKMPVAVKTCKEDLPPELKIRFLSEARILKQYDHPNIVKLIGVCTQRQPIYIVMELVPGGDFLSFLRKKKDDLKTKQLVRFSVDAAAGMAYLESKNCIHRDLAARNCLVGEGSVLKISDFGMSRQEDDGIYSSSGLKQIPIKWTAPEALNYGRYSSDSDVWSYGILLWETFSLGVCPYPGMTNQQAREQVEKGYRMSCPKCCPDDVYKVMQRCWHYNPEERPKFSDLQRDIAALKKK</sequence>
<dbReference type="SUPFAM" id="SSF103657">
    <property type="entry name" value="BAR/IMD domain-like"/>
    <property type="match status" value="1"/>
</dbReference>
<comment type="similarity">
    <text evidence="10">Belongs to the protein kinase superfamily. Tyr protein kinase family. Fes/fps subfamily.</text>
</comment>
<evidence type="ECO:0000256" key="6">
    <source>
        <dbReference type="ARBA" id="ARBA00022840"/>
    </source>
</evidence>
<dbReference type="PRINTS" id="PR00401">
    <property type="entry name" value="SH2DOMAIN"/>
</dbReference>
<evidence type="ECO:0000313" key="21">
    <source>
        <dbReference type="Ensembl" id="ENSCLMP00005025110.1"/>
    </source>
</evidence>
<feature type="binding site" evidence="12">
    <location>
        <begin position="574"/>
        <end position="582"/>
    </location>
    <ligand>
        <name>ATP</name>
        <dbReference type="ChEBI" id="CHEBI:30616"/>
    </ligand>
</feature>
<evidence type="ECO:0000256" key="14">
    <source>
        <dbReference type="PROSITE-ProRule" id="PRU01077"/>
    </source>
</evidence>
<keyword evidence="10" id="KW-0206">Cytoskeleton</keyword>
<dbReference type="GeneID" id="117740233"/>
<dbReference type="RefSeq" id="XP_034402383.1">
    <property type="nucleotide sequence ID" value="XM_034546492.1"/>
</dbReference>
<dbReference type="InterPro" id="IPR036860">
    <property type="entry name" value="SH2_dom_sf"/>
</dbReference>
<dbReference type="Gene3D" id="3.30.505.10">
    <property type="entry name" value="SH2 domain"/>
    <property type="match status" value="1"/>
</dbReference>
<evidence type="ECO:0000256" key="9">
    <source>
        <dbReference type="ARBA" id="ARBA00051245"/>
    </source>
</evidence>
<keyword evidence="5 10" id="KW-0418">Kinase</keyword>
<dbReference type="SMART" id="SM00219">
    <property type="entry name" value="TyrKc"/>
    <property type="match status" value="1"/>
</dbReference>
<dbReference type="InterPro" id="IPR011009">
    <property type="entry name" value="Kinase-like_dom_sf"/>
</dbReference>